<comment type="caution">
    <text evidence="2">The sequence shown here is derived from an EMBL/GenBank/DDBJ whole genome shotgun (WGS) entry which is preliminary data.</text>
</comment>
<protein>
    <submittedName>
        <fullName evidence="2">GNAT family N-acetyltransferase</fullName>
        <ecNumber evidence="2">2.3.-.-</ecNumber>
    </submittedName>
</protein>
<sequence length="156" mass="17167">MEQQNKSRFVFVAELDGHIAGYVTLVRKAKNGPFQASELPEVADFNVFEKYQKQGIGSSLLAAAENKAEQFSSIITLGVGLHKGYGAAQRIYVKRGTLPDGSGVWFENKNVDSGEACMNNDDLCIYMSKNLKNTNIDYYIRIGGTMNVGKKLCSRG</sequence>
<dbReference type="Gene3D" id="3.40.630.30">
    <property type="match status" value="1"/>
</dbReference>
<dbReference type="CDD" id="cd04301">
    <property type="entry name" value="NAT_SF"/>
    <property type="match status" value="1"/>
</dbReference>
<dbReference type="Pfam" id="PF00583">
    <property type="entry name" value="Acetyltransf_1"/>
    <property type="match status" value="1"/>
</dbReference>
<dbReference type="EC" id="2.3.-.-" evidence="2"/>
<keyword evidence="3" id="KW-1185">Reference proteome</keyword>
<reference evidence="3" key="1">
    <citation type="journal article" date="2019" name="Int. J. Syst. Evol. Microbiol.">
        <title>The Global Catalogue of Microorganisms (GCM) 10K type strain sequencing project: providing services to taxonomists for standard genome sequencing and annotation.</title>
        <authorList>
            <consortium name="The Broad Institute Genomics Platform"/>
            <consortium name="The Broad Institute Genome Sequencing Center for Infectious Disease"/>
            <person name="Wu L."/>
            <person name="Ma J."/>
        </authorList>
    </citation>
    <scope>NUCLEOTIDE SEQUENCE [LARGE SCALE GENOMIC DNA]</scope>
    <source>
        <strain evidence="3">KCTC 42143</strain>
    </source>
</reference>
<feature type="domain" description="N-acetyltransferase" evidence="1">
    <location>
        <begin position="1"/>
        <end position="132"/>
    </location>
</feature>
<keyword evidence="2" id="KW-0012">Acyltransferase</keyword>
<dbReference type="RefSeq" id="WP_335338705.1">
    <property type="nucleotide sequence ID" value="NZ_JBHSQC010000007.1"/>
</dbReference>
<name>A0ABW4NRZ7_9LACT</name>
<evidence type="ECO:0000259" key="1">
    <source>
        <dbReference type="PROSITE" id="PS51186"/>
    </source>
</evidence>
<dbReference type="InterPro" id="IPR016181">
    <property type="entry name" value="Acyl_CoA_acyltransferase"/>
</dbReference>
<dbReference type="SUPFAM" id="SSF55729">
    <property type="entry name" value="Acyl-CoA N-acyltransferases (Nat)"/>
    <property type="match status" value="1"/>
</dbReference>
<dbReference type="Proteomes" id="UP001597285">
    <property type="component" value="Unassembled WGS sequence"/>
</dbReference>
<dbReference type="GO" id="GO:0016746">
    <property type="term" value="F:acyltransferase activity"/>
    <property type="evidence" value="ECO:0007669"/>
    <property type="project" value="UniProtKB-KW"/>
</dbReference>
<keyword evidence="2" id="KW-0808">Transferase</keyword>
<proteinExistence type="predicted"/>
<evidence type="ECO:0000313" key="3">
    <source>
        <dbReference type="Proteomes" id="UP001597285"/>
    </source>
</evidence>
<dbReference type="EMBL" id="JBHUFF010000035">
    <property type="protein sequence ID" value="MFD1800566.1"/>
    <property type="molecule type" value="Genomic_DNA"/>
</dbReference>
<accession>A0ABW4NRZ7</accession>
<dbReference type="InterPro" id="IPR000182">
    <property type="entry name" value="GNAT_dom"/>
</dbReference>
<dbReference type="PROSITE" id="PS51186">
    <property type="entry name" value="GNAT"/>
    <property type="match status" value="1"/>
</dbReference>
<organism evidence="2 3">
    <name type="scientific">Carnobacterium antarcticum</name>
    <dbReference type="NCBI Taxonomy" id="2126436"/>
    <lineage>
        <taxon>Bacteria</taxon>
        <taxon>Bacillati</taxon>
        <taxon>Bacillota</taxon>
        <taxon>Bacilli</taxon>
        <taxon>Lactobacillales</taxon>
        <taxon>Carnobacteriaceae</taxon>
        <taxon>Carnobacterium</taxon>
    </lineage>
</organism>
<gene>
    <name evidence="2" type="ORF">ACFSBK_12050</name>
</gene>
<evidence type="ECO:0000313" key="2">
    <source>
        <dbReference type="EMBL" id="MFD1800566.1"/>
    </source>
</evidence>